<keyword evidence="5" id="KW-0406">Ion transport</keyword>
<dbReference type="PANTHER" id="PTHR11537:SF63">
    <property type="entry name" value="POTASSIUM VOLTAGE-GATED CHANNEL SUBFAMILY B MEMBER 1"/>
    <property type="match status" value="1"/>
</dbReference>
<name>A0A5J5DJ81_9PERO</name>
<evidence type="ECO:0000256" key="8">
    <source>
        <dbReference type="SAM" id="Coils"/>
    </source>
</evidence>
<dbReference type="GO" id="GO:0008076">
    <property type="term" value="C:voltage-gated potassium channel complex"/>
    <property type="evidence" value="ECO:0007669"/>
    <property type="project" value="InterPro"/>
</dbReference>
<evidence type="ECO:0000313" key="10">
    <source>
        <dbReference type="EMBL" id="KAA8593381.1"/>
    </source>
</evidence>
<dbReference type="Gene3D" id="3.30.710.10">
    <property type="entry name" value="Potassium Channel Kv1.1, Chain A"/>
    <property type="match status" value="1"/>
</dbReference>
<evidence type="ECO:0000259" key="9">
    <source>
        <dbReference type="SMART" id="SM00225"/>
    </source>
</evidence>
<evidence type="ECO:0000256" key="5">
    <source>
        <dbReference type="ARBA" id="ARBA00023065"/>
    </source>
</evidence>
<keyword evidence="6" id="KW-0472">Membrane</keyword>
<protein>
    <recommendedName>
        <fullName evidence="9">BTB domain-containing protein</fullName>
    </recommendedName>
</protein>
<keyword evidence="2" id="KW-0813">Transport</keyword>
<dbReference type="Proteomes" id="UP000327493">
    <property type="component" value="Chromosome 4"/>
</dbReference>
<dbReference type="Pfam" id="PF02214">
    <property type="entry name" value="BTB_2"/>
    <property type="match status" value="1"/>
</dbReference>
<dbReference type="InterPro" id="IPR011333">
    <property type="entry name" value="SKP1/BTB/POZ_sf"/>
</dbReference>
<dbReference type="SMART" id="SM00225">
    <property type="entry name" value="BTB"/>
    <property type="match status" value="1"/>
</dbReference>
<dbReference type="AlphaFoldDB" id="A0A5J5DJ81"/>
<organism evidence="10 11">
    <name type="scientific">Etheostoma spectabile</name>
    <name type="common">orangethroat darter</name>
    <dbReference type="NCBI Taxonomy" id="54343"/>
    <lineage>
        <taxon>Eukaryota</taxon>
        <taxon>Metazoa</taxon>
        <taxon>Chordata</taxon>
        <taxon>Craniata</taxon>
        <taxon>Vertebrata</taxon>
        <taxon>Euteleostomi</taxon>
        <taxon>Actinopterygii</taxon>
        <taxon>Neopterygii</taxon>
        <taxon>Teleostei</taxon>
        <taxon>Neoteleostei</taxon>
        <taxon>Acanthomorphata</taxon>
        <taxon>Eupercaria</taxon>
        <taxon>Perciformes</taxon>
        <taxon>Percoidei</taxon>
        <taxon>Percidae</taxon>
        <taxon>Etheostomatinae</taxon>
        <taxon>Etheostoma</taxon>
    </lineage>
</organism>
<dbReference type="GO" id="GO:0005251">
    <property type="term" value="F:delayed rectifier potassium channel activity"/>
    <property type="evidence" value="ECO:0007669"/>
    <property type="project" value="TreeGrafter"/>
</dbReference>
<evidence type="ECO:0000256" key="6">
    <source>
        <dbReference type="ARBA" id="ARBA00023136"/>
    </source>
</evidence>
<keyword evidence="4" id="KW-1133">Transmembrane helix</keyword>
<evidence type="ECO:0000256" key="1">
    <source>
        <dbReference type="ARBA" id="ARBA00004141"/>
    </source>
</evidence>
<dbReference type="SUPFAM" id="SSF54695">
    <property type="entry name" value="POZ domain"/>
    <property type="match status" value="1"/>
</dbReference>
<feature type="coiled-coil region" evidence="8">
    <location>
        <begin position="137"/>
        <end position="164"/>
    </location>
</feature>
<keyword evidence="7" id="KW-0407">Ion channel</keyword>
<dbReference type="InterPro" id="IPR028325">
    <property type="entry name" value="VG_K_chnl"/>
</dbReference>
<sequence>MEKSLAELNKAGSRSTSLLPPEPVDIIRSKSCFRRVRLNVGGLPHEVLWRTLDRLPRTRLGKLRDCNAHESLMEVCDDYNLEENEYFFDRHPGAFTSILNFYRTGKLHMMEEMCALSFSQELDYWGIDEIYLESCCQARYHQKKEQMNEELKREADNMKDIEGEEFDNTCCAEKRKKLWDLLEKPGSSIAAKRDTTAPINLGDHSSVKDEDPLISLYQDGPHCGLVKQPSCDHRLSKKADDRKDSTKKGRFKHFLSQPIMLGEMWKTVSSRLHGNPISFTGGEAEPFHIQKQGPRSHLLSSFKGVVMVTVAGSRGWESVAWYPCGLRCGSGDDGKASQLEQELSLHYTAVCLLLLLLLIRKVPAGALGDWEFLNCPLGCHQIFVLHFRSTFALRPQHLSALEVFDTNRFSPGQEEMSTGGKKINR</sequence>
<evidence type="ECO:0000256" key="2">
    <source>
        <dbReference type="ARBA" id="ARBA00022448"/>
    </source>
</evidence>
<keyword evidence="11" id="KW-1185">Reference proteome</keyword>
<proteinExistence type="predicted"/>
<evidence type="ECO:0000256" key="4">
    <source>
        <dbReference type="ARBA" id="ARBA00022989"/>
    </source>
</evidence>
<dbReference type="FunFam" id="3.30.710.10:FF:000010">
    <property type="entry name" value="Potassium voltage-gated channel subfamily B member"/>
    <property type="match status" value="1"/>
</dbReference>
<comment type="subcellular location">
    <subcellularLocation>
        <location evidence="1">Membrane</location>
        <topology evidence="1">Multi-pass membrane protein</topology>
    </subcellularLocation>
</comment>
<keyword evidence="8" id="KW-0175">Coiled coil</keyword>
<dbReference type="GO" id="GO:0001508">
    <property type="term" value="P:action potential"/>
    <property type="evidence" value="ECO:0007669"/>
    <property type="project" value="TreeGrafter"/>
</dbReference>
<gene>
    <name evidence="10" type="ORF">FQN60_009497</name>
</gene>
<dbReference type="PANTHER" id="PTHR11537">
    <property type="entry name" value="VOLTAGE-GATED POTASSIUM CHANNEL"/>
    <property type="match status" value="1"/>
</dbReference>
<comment type="caution">
    <text evidence="10">The sequence shown here is derived from an EMBL/GenBank/DDBJ whole genome shotgun (WGS) entry which is preliminary data.</text>
</comment>
<dbReference type="InterPro" id="IPR003971">
    <property type="entry name" value="K_chnl_volt-dep_Kv5/Kv9"/>
</dbReference>
<evidence type="ECO:0000313" key="11">
    <source>
        <dbReference type="Proteomes" id="UP000327493"/>
    </source>
</evidence>
<feature type="domain" description="BTB" evidence="9">
    <location>
        <begin position="34"/>
        <end position="143"/>
    </location>
</feature>
<dbReference type="EMBL" id="VOFY01000004">
    <property type="protein sequence ID" value="KAA8593381.1"/>
    <property type="molecule type" value="Genomic_DNA"/>
</dbReference>
<evidence type="ECO:0000256" key="3">
    <source>
        <dbReference type="ARBA" id="ARBA00022692"/>
    </source>
</evidence>
<dbReference type="InterPro" id="IPR000210">
    <property type="entry name" value="BTB/POZ_dom"/>
</dbReference>
<evidence type="ECO:0000256" key="7">
    <source>
        <dbReference type="ARBA" id="ARBA00023303"/>
    </source>
</evidence>
<accession>A0A5J5DJ81</accession>
<dbReference type="GO" id="GO:0051260">
    <property type="term" value="P:protein homooligomerization"/>
    <property type="evidence" value="ECO:0007669"/>
    <property type="project" value="InterPro"/>
</dbReference>
<keyword evidence="3" id="KW-0812">Transmembrane</keyword>
<dbReference type="InterPro" id="IPR003131">
    <property type="entry name" value="T1-type_BTB"/>
</dbReference>
<dbReference type="PRINTS" id="PR01494">
    <property type="entry name" value="KV9CHANNEL"/>
</dbReference>
<reference evidence="10 11" key="1">
    <citation type="submission" date="2019-08" db="EMBL/GenBank/DDBJ databases">
        <title>A chromosome-level genome assembly, high-density linkage maps, and genome scans reveal the genomic architecture of hybrid incompatibilities underlying speciation via character displacement in darters (Percidae: Etheostominae).</title>
        <authorList>
            <person name="Moran R.L."/>
            <person name="Catchen J.M."/>
            <person name="Fuller R.C."/>
        </authorList>
    </citation>
    <scope>NUCLEOTIDE SEQUENCE [LARGE SCALE GENOMIC DNA]</scope>
    <source>
        <strain evidence="10">EspeVRDwgs_2016</strain>
        <tissue evidence="10">Muscle</tissue>
    </source>
</reference>